<dbReference type="PRINTS" id="PR00463">
    <property type="entry name" value="EP450I"/>
</dbReference>
<keyword evidence="3 7" id="KW-0349">Heme</keyword>
<evidence type="ECO:0000256" key="6">
    <source>
        <dbReference type="ARBA" id="ARBA00023004"/>
    </source>
</evidence>
<dbReference type="RefSeq" id="XP_056504725.1">
    <property type="nucleotide sequence ID" value="XM_056638968.1"/>
</dbReference>
<dbReference type="PANTHER" id="PTHR24305:SF96">
    <property type="entry name" value="CYTOCHROME P450 MONOOXYGENASE STCB-RELATED"/>
    <property type="match status" value="1"/>
</dbReference>
<dbReference type="InterPro" id="IPR002401">
    <property type="entry name" value="Cyt_P450_E_grp-I"/>
</dbReference>
<dbReference type="EMBL" id="JAPQKT010000001">
    <property type="protein sequence ID" value="KAJ5241721.1"/>
    <property type="molecule type" value="Genomic_DNA"/>
</dbReference>
<evidence type="ECO:0000313" key="9">
    <source>
        <dbReference type="EMBL" id="KAJ5241721.1"/>
    </source>
</evidence>
<comment type="cofactor">
    <cofactor evidence="1 7">
        <name>heme</name>
        <dbReference type="ChEBI" id="CHEBI:30413"/>
    </cofactor>
</comment>
<evidence type="ECO:0000256" key="8">
    <source>
        <dbReference type="RuleBase" id="RU000461"/>
    </source>
</evidence>
<dbReference type="PANTHER" id="PTHR24305">
    <property type="entry name" value="CYTOCHROME P450"/>
    <property type="match status" value="1"/>
</dbReference>
<evidence type="ECO:0000256" key="2">
    <source>
        <dbReference type="ARBA" id="ARBA00010617"/>
    </source>
</evidence>
<proteinExistence type="inferred from homology"/>
<evidence type="ECO:0000313" key="10">
    <source>
        <dbReference type="Proteomes" id="UP001147733"/>
    </source>
</evidence>
<name>A0A9W9TUC2_PENCI</name>
<evidence type="ECO:0000256" key="5">
    <source>
        <dbReference type="ARBA" id="ARBA00023002"/>
    </source>
</evidence>
<accession>A0A9W9TUC2</accession>
<dbReference type="Pfam" id="PF00067">
    <property type="entry name" value="p450"/>
    <property type="match status" value="1"/>
</dbReference>
<sequence length="516" mass="58465">MLNLVVEKSSISNIPVVIGSLLGLYILVRLTNTQTLKGPIEAGLDLHFLHKKIVFDTLRNPLNRIPGPRVARWTNLVHDYYLLKGQQPYYVHNLHKKYGPIVRISPDRVDICDAYAVREIHKTHTKFPKTAFYRQLVSGNIHTMFSTTDPQFHGVRRRLLASPISDSSLSHLVPQISNRVEYTIQRIAEEINNRGAADIFKWWLFMATDIIGELSFGESFKMLEAGKPTQYSMDLARISSLQPVRTTFPTLIKFGAYLPLPFFKSAAASGKRIGMYAHQSVQRYVNHLAENPENPKPTLFTKMFDMEKSGMSQSDIRDEAQGYIVAGSDTTAITLTYLVYSVCKNPEVQTKLVEELSQLPEPVSDRDLRDLPYLNNIITETLRLHTAVPFGLPRAVPPEGAQFNEHVLPGGVTVSTQSYSLHRDPKIFPDPERFKPERWENTTKEMKDVSLPFGGGSRICIGMHLARIELRLATALFFRRFPEALVSTKEGMNDDDMIMKCFFLMAPSGHRCLIEG</sequence>
<dbReference type="CDD" id="cd11059">
    <property type="entry name" value="CYP_fungal"/>
    <property type="match status" value="1"/>
</dbReference>
<dbReference type="InterPro" id="IPR036396">
    <property type="entry name" value="Cyt_P450_sf"/>
</dbReference>
<dbReference type="GO" id="GO:0016705">
    <property type="term" value="F:oxidoreductase activity, acting on paired donors, with incorporation or reduction of molecular oxygen"/>
    <property type="evidence" value="ECO:0007669"/>
    <property type="project" value="InterPro"/>
</dbReference>
<keyword evidence="5 8" id="KW-0560">Oxidoreductase</keyword>
<dbReference type="GO" id="GO:0043386">
    <property type="term" value="P:mycotoxin biosynthetic process"/>
    <property type="evidence" value="ECO:0007669"/>
    <property type="project" value="UniProtKB-ARBA"/>
</dbReference>
<dbReference type="GO" id="GO:0004497">
    <property type="term" value="F:monooxygenase activity"/>
    <property type="evidence" value="ECO:0007669"/>
    <property type="project" value="UniProtKB-KW"/>
</dbReference>
<keyword evidence="8" id="KW-0503">Monooxygenase</keyword>
<gene>
    <name evidence="9" type="ORF">N7469_000048</name>
</gene>
<evidence type="ECO:0000256" key="7">
    <source>
        <dbReference type="PIRSR" id="PIRSR602401-1"/>
    </source>
</evidence>
<reference evidence="9" key="2">
    <citation type="journal article" date="2023" name="IMA Fungus">
        <title>Comparative genomic study of the Penicillium genus elucidates a diverse pangenome and 15 lateral gene transfer events.</title>
        <authorList>
            <person name="Petersen C."/>
            <person name="Sorensen T."/>
            <person name="Nielsen M.R."/>
            <person name="Sondergaard T.E."/>
            <person name="Sorensen J.L."/>
            <person name="Fitzpatrick D.A."/>
            <person name="Frisvad J.C."/>
            <person name="Nielsen K.L."/>
        </authorList>
    </citation>
    <scope>NUCLEOTIDE SEQUENCE</scope>
    <source>
        <strain evidence="9">IBT 23319</strain>
    </source>
</reference>
<protein>
    <recommendedName>
        <fullName evidence="11">Cytochrome P450</fullName>
    </recommendedName>
</protein>
<dbReference type="PROSITE" id="PS00086">
    <property type="entry name" value="CYTOCHROME_P450"/>
    <property type="match status" value="1"/>
</dbReference>
<keyword evidence="6 7" id="KW-0408">Iron</keyword>
<feature type="binding site" description="axial binding residue" evidence="7">
    <location>
        <position position="460"/>
    </location>
    <ligand>
        <name>heme</name>
        <dbReference type="ChEBI" id="CHEBI:30413"/>
    </ligand>
    <ligandPart>
        <name>Fe</name>
        <dbReference type="ChEBI" id="CHEBI:18248"/>
    </ligandPart>
</feature>
<evidence type="ECO:0000256" key="3">
    <source>
        <dbReference type="ARBA" id="ARBA00022617"/>
    </source>
</evidence>
<dbReference type="PRINTS" id="PR00385">
    <property type="entry name" value="P450"/>
</dbReference>
<dbReference type="GO" id="GO:0005506">
    <property type="term" value="F:iron ion binding"/>
    <property type="evidence" value="ECO:0007669"/>
    <property type="project" value="InterPro"/>
</dbReference>
<reference evidence="9" key="1">
    <citation type="submission" date="2022-11" db="EMBL/GenBank/DDBJ databases">
        <authorList>
            <person name="Petersen C."/>
        </authorList>
    </citation>
    <scope>NUCLEOTIDE SEQUENCE</scope>
    <source>
        <strain evidence="9">IBT 23319</strain>
    </source>
</reference>
<evidence type="ECO:0000256" key="1">
    <source>
        <dbReference type="ARBA" id="ARBA00001971"/>
    </source>
</evidence>
<comment type="caution">
    <text evidence="9">The sequence shown here is derived from an EMBL/GenBank/DDBJ whole genome shotgun (WGS) entry which is preliminary data.</text>
</comment>
<keyword evidence="10" id="KW-1185">Reference proteome</keyword>
<dbReference type="AlphaFoldDB" id="A0A9W9TUC2"/>
<comment type="similarity">
    <text evidence="2 8">Belongs to the cytochrome P450 family.</text>
</comment>
<dbReference type="InterPro" id="IPR001128">
    <property type="entry name" value="Cyt_P450"/>
</dbReference>
<dbReference type="OrthoDB" id="1470350at2759"/>
<dbReference type="InterPro" id="IPR017972">
    <property type="entry name" value="Cyt_P450_CS"/>
</dbReference>
<evidence type="ECO:0000256" key="4">
    <source>
        <dbReference type="ARBA" id="ARBA00022723"/>
    </source>
</evidence>
<dbReference type="GO" id="GO:0020037">
    <property type="term" value="F:heme binding"/>
    <property type="evidence" value="ECO:0007669"/>
    <property type="project" value="InterPro"/>
</dbReference>
<dbReference type="Gene3D" id="1.10.630.10">
    <property type="entry name" value="Cytochrome P450"/>
    <property type="match status" value="1"/>
</dbReference>
<evidence type="ECO:0008006" key="11">
    <source>
        <dbReference type="Google" id="ProtNLM"/>
    </source>
</evidence>
<dbReference type="InterPro" id="IPR050121">
    <property type="entry name" value="Cytochrome_P450_monoxygenase"/>
</dbReference>
<keyword evidence="4 7" id="KW-0479">Metal-binding</keyword>
<organism evidence="9 10">
    <name type="scientific">Penicillium citrinum</name>
    <dbReference type="NCBI Taxonomy" id="5077"/>
    <lineage>
        <taxon>Eukaryota</taxon>
        <taxon>Fungi</taxon>
        <taxon>Dikarya</taxon>
        <taxon>Ascomycota</taxon>
        <taxon>Pezizomycotina</taxon>
        <taxon>Eurotiomycetes</taxon>
        <taxon>Eurotiomycetidae</taxon>
        <taxon>Eurotiales</taxon>
        <taxon>Aspergillaceae</taxon>
        <taxon>Penicillium</taxon>
    </lineage>
</organism>
<dbReference type="Proteomes" id="UP001147733">
    <property type="component" value="Unassembled WGS sequence"/>
</dbReference>
<dbReference type="SUPFAM" id="SSF48264">
    <property type="entry name" value="Cytochrome P450"/>
    <property type="match status" value="1"/>
</dbReference>
<dbReference type="GeneID" id="81378135"/>